<evidence type="ECO:0000256" key="1">
    <source>
        <dbReference type="ARBA" id="ARBA00022516"/>
    </source>
</evidence>
<dbReference type="EMBL" id="CP002046">
    <property type="protein sequence ID" value="EAP87848.1"/>
    <property type="molecule type" value="Genomic_DNA"/>
</dbReference>
<dbReference type="InterPro" id="IPR010946">
    <property type="entry name" value="GGGP_synth"/>
</dbReference>
<comment type="cofactor">
    <cofactor evidence="9">
        <name>Mg(2+)</name>
        <dbReference type="ChEBI" id="CHEBI:18420"/>
    </cofactor>
</comment>
<dbReference type="NCBIfam" id="NF003198">
    <property type="entry name" value="PRK04169.1-2"/>
    <property type="match status" value="1"/>
</dbReference>
<keyword evidence="1 9" id="KW-0444">Lipid biosynthesis</keyword>
<dbReference type="GeneID" id="89452550"/>
<feature type="binding site" evidence="9">
    <location>
        <position position="25"/>
    </location>
    <ligand>
        <name>Mg(2+)</name>
        <dbReference type="ChEBI" id="CHEBI:18420"/>
    </ligand>
</feature>
<keyword evidence="11" id="KW-1185">Reference proteome</keyword>
<feature type="binding site" evidence="9">
    <location>
        <begin position="173"/>
        <end position="179"/>
    </location>
    <ligand>
        <name>sn-glycerol 1-phosphate</name>
        <dbReference type="ChEBI" id="CHEBI:57685"/>
    </ligand>
</feature>
<keyword evidence="5 9" id="KW-0443">Lipid metabolism</keyword>
<keyword evidence="6 9" id="KW-0594">Phospholipid biosynthesis</keyword>
<evidence type="ECO:0000256" key="6">
    <source>
        <dbReference type="ARBA" id="ARBA00023209"/>
    </source>
</evidence>
<keyword evidence="4 9" id="KW-0460">Magnesium</keyword>
<dbReference type="InterPro" id="IPR038597">
    <property type="entry name" value="GGGP/HepGP_synthase_sf"/>
</dbReference>
<evidence type="ECO:0000256" key="2">
    <source>
        <dbReference type="ARBA" id="ARBA00022679"/>
    </source>
</evidence>
<gene>
    <name evidence="10" type="ordered locus">CA2559_03795</name>
</gene>
<evidence type="ECO:0000256" key="3">
    <source>
        <dbReference type="ARBA" id="ARBA00022723"/>
    </source>
</evidence>
<dbReference type="PANTHER" id="PTHR40029">
    <property type="match status" value="1"/>
</dbReference>
<protein>
    <recommendedName>
        <fullName evidence="9">Geranylgeranylglyceryl phosphate synthase</fullName>
        <shortName evidence="9">GGGP synthase</shortName>
        <shortName evidence="9">GGGPS</shortName>
        <ecNumber evidence="9">2.5.1.41</ecNumber>
    </recommendedName>
    <alternativeName>
        <fullName evidence="9">(S)-3-O-geranylgeranylglyceryl phosphate synthase</fullName>
    </alternativeName>
    <alternativeName>
        <fullName evidence="9">Phosphoglycerol geranylgeranyltransferase</fullName>
    </alternativeName>
</protein>
<evidence type="ECO:0000313" key="10">
    <source>
        <dbReference type="EMBL" id="EAP87848.1"/>
    </source>
</evidence>
<reference evidence="10 11" key="1">
    <citation type="journal article" date="2010" name="J. Bacteriol.">
        <title>The complete genome sequence of Croceibacter atlanticus HTCC2559T.</title>
        <authorList>
            <person name="Oh H.M."/>
            <person name="Kang I."/>
            <person name="Ferriera S."/>
            <person name="Giovannoni S.J."/>
            <person name="Cho J.C."/>
        </authorList>
    </citation>
    <scope>NUCLEOTIDE SEQUENCE [LARGE SCALE GENOMIC DNA]</scope>
    <source>
        <strain evidence="11">ATCC BAA-628 / HTCC2559 / KCTC 12090</strain>
    </source>
</reference>
<evidence type="ECO:0000256" key="4">
    <source>
        <dbReference type="ARBA" id="ARBA00022842"/>
    </source>
</evidence>
<dbReference type="InterPro" id="IPR008205">
    <property type="entry name" value="GGGP_HepGP_synthase"/>
</dbReference>
<dbReference type="GO" id="GO:0120536">
    <property type="term" value="F:heptaprenylglyceryl phosphate synthase activity"/>
    <property type="evidence" value="ECO:0007669"/>
    <property type="project" value="UniProtKB-ARBA"/>
</dbReference>
<sequence length="236" mass="25646">MKPQRSNTLYKAFLEGQELFAILIDPDKTQPKQLPQHLKKLPNQTTHIFVGGSTVQKDQTEPLVKALKQHTTLPVFLFPGDASQITNTADALLFLSLLSGRNPEFLIEQHVKAIPKLISTNLEIIPTAYLLIDGGIKTAVQRVSNTKPMAQNNIDAIVNTALAAEFSGKKLIYLEAGSGAKQFVNPEIVRAVSRVVSIPIIVGGGLRDNNTIAEIYKAGATMVVVGTAFENNSFKS</sequence>
<name>A3U6I1_CROAH</name>
<evidence type="ECO:0000256" key="7">
    <source>
        <dbReference type="ARBA" id="ARBA00023264"/>
    </source>
</evidence>
<evidence type="ECO:0000256" key="5">
    <source>
        <dbReference type="ARBA" id="ARBA00023098"/>
    </source>
</evidence>
<feature type="binding site" evidence="9">
    <location>
        <begin position="204"/>
        <end position="205"/>
    </location>
    <ligand>
        <name>sn-glycerol 1-phosphate</name>
        <dbReference type="ChEBI" id="CHEBI:57685"/>
    </ligand>
</feature>
<dbReference type="Proteomes" id="UP000002297">
    <property type="component" value="Chromosome"/>
</dbReference>
<dbReference type="SUPFAM" id="SSF51395">
    <property type="entry name" value="FMN-linked oxidoreductases"/>
    <property type="match status" value="1"/>
</dbReference>
<dbReference type="GO" id="GO:0005737">
    <property type="term" value="C:cytoplasm"/>
    <property type="evidence" value="ECO:0007669"/>
    <property type="project" value="InterPro"/>
</dbReference>
<keyword evidence="7 9" id="KW-1208">Phospholipid metabolism</keyword>
<comment type="caution">
    <text evidence="9">Lacks conserved residue(s) required for the propagation of feature annotation.</text>
</comment>
<organism evidence="10 11">
    <name type="scientific">Croceibacter atlanticus (strain ATCC BAA-628 / JCM 21780 / CIP 108009 / IAM 15332 / KCTC 12090 / HTCC2559)</name>
    <dbReference type="NCBI Taxonomy" id="216432"/>
    <lineage>
        <taxon>Bacteria</taxon>
        <taxon>Pseudomonadati</taxon>
        <taxon>Bacteroidota</taxon>
        <taxon>Flavobacteriia</taxon>
        <taxon>Flavobacteriales</taxon>
        <taxon>Flavobacteriaceae</taxon>
        <taxon>Croceibacter</taxon>
    </lineage>
</organism>
<evidence type="ECO:0000256" key="8">
    <source>
        <dbReference type="ARBA" id="ARBA00047288"/>
    </source>
</evidence>
<feature type="binding site" evidence="9">
    <location>
        <position position="53"/>
    </location>
    <ligand>
        <name>Mg(2+)</name>
        <dbReference type="ChEBI" id="CHEBI:18420"/>
    </ligand>
</feature>
<dbReference type="NCBIfam" id="TIGR01769">
    <property type="entry name" value="GGGP"/>
    <property type="match status" value="1"/>
</dbReference>
<dbReference type="eggNOG" id="COG1646">
    <property type="taxonomic scope" value="Bacteria"/>
</dbReference>
<dbReference type="OrthoDB" id="9807235at2"/>
<keyword evidence="3 9" id="KW-0479">Metal-binding</keyword>
<dbReference type="KEGG" id="cat:CA2559_03795"/>
<accession>A3U6I1</accession>
<evidence type="ECO:0000256" key="9">
    <source>
        <dbReference type="HAMAP-Rule" id="MF_00112"/>
    </source>
</evidence>
<dbReference type="EC" id="2.5.1.41" evidence="9"/>
<dbReference type="Pfam" id="PF01884">
    <property type="entry name" value="PcrB"/>
    <property type="match status" value="1"/>
</dbReference>
<dbReference type="NCBIfam" id="TIGR01768">
    <property type="entry name" value="GGGP-family"/>
    <property type="match status" value="1"/>
</dbReference>
<dbReference type="GO" id="GO:0046474">
    <property type="term" value="P:glycerophospholipid biosynthetic process"/>
    <property type="evidence" value="ECO:0007669"/>
    <property type="project" value="UniProtKB-UniRule"/>
</dbReference>
<dbReference type="Gene3D" id="3.20.20.390">
    <property type="entry name" value="FMN-linked oxidoreductases"/>
    <property type="match status" value="1"/>
</dbReference>
<dbReference type="STRING" id="216432.CA2559_03795"/>
<dbReference type="HOGENOM" id="CLU_068610_0_0_10"/>
<dbReference type="RefSeq" id="WP_013186524.1">
    <property type="nucleotide sequence ID" value="NC_014230.1"/>
</dbReference>
<keyword evidence="2 9" id="KW-0808">Transferase</keyword>
<dbReference type="GO" id="GO:0047294">
    <property type="term" value="F:phosphoglycerol geranylgeranyltransferase activity"/>
    <property type="evidence" value="ECO:0007669"/>
    <property type="project" value="UniProtKB-UniRule"/>
</dbReference>
<proteinExistence type="inferred from homology"/>
<evidence type="ECO:0000313" key="11">
    <source>
        <dbReference type="Proteomes" id="UP000002297"/>
    </source>
</evidence>
<feature type="binding site" evidence="9">
    <location>
        <begin position="226"/>
        <end position="227"/>
    </location>
    <ligand>
        <name>sn-glycerol 1-phosphate</name>
        <dbReference type="ChEBI" id="CHEBI:57685"/>
    </ligand>
</feature>
<comment type="function">
    <text evidence="9">Prenyltransferase that catalyzes the transfer of the geranylgeranyl moiety of geranylgeranyl diphosphate (GGPP) to the C3 hydroxyl of sn-glycerol-1-phosphate (G1P).</text>
</comment>
<dbReference type="PANTHER" id="PTHR40029:SF2">
    <property type="entry name" value="HEPTAPRENYLGLYCERYL PHOSPHATE SYNTHASE"/>
    <property type="match status" value="1"/>
</dbReference>
<comment type="catalytic activity">
    <reaction evidence="8 9">
        <text>sn-glycerol 1-phosphate + (2E,6E,10E)-geranylgeranyl diphosphate = sn-3-O-(geranylgeranyl)glycerol 1-phosphate + diphosphate</text>
        <dbReference type="Rhea" id="RHEA:23404"/>
        <dbReference type="ChEBI" id="CHEBI:33019"/>
        <dbReference type="ChEBI" id="CHEBI:57677"/>
        <dbReference type="ChEBI" id="CHEBI:57685"/>
        <dbReference type="ChEBI" id="CHEBI:58756"/>
        <dbReference type="EC" id="2.5.1.41"/>
    </reaction>
</comment>
<dbReference type="GO" id="GO:0000287">
    <property type="term" value="F:magnesium ion binding"/>
    <property type="evidence" value="ECO:0007669"/>
    <property type="project" value="UniProtKB-UniRule"/>
</dbReference>
<dbReference type="AlphaFoldDB" id="A3U6I1"/>
<dbReference type="InterPro" id="IPR039074">
    <property type="entry name" value="GGGP/HepGP_synthase_I"/>
</dbReference>
<dbReference type="HAMAP" id="MF_00112">
    <property type="entry name" value="GGGP_HepGP_synthase"/>
    <property type="match status" value="1"/>
</dbReference>
<comment type="similarity">
    <text evidence="9">Belongs to the GGGP/HepGP synthase family. Group II subfamily.</text>
</comment>